<gene>
    <name evidence="1" type="ORF">LOY88_004384</name>
</gene>
<name>A0ACB8UTP6_9EURO</name>
<reference evidence="1" key="1">
    <citation type="journal article" date="2022" name="bioRxiv">
        <title>Population genetic analysis of Ophidiomyces ophidiicola, the causative agent of snake fungal disease, indicates recent introductions to the USA.</title>
        <authorList>
            <person name="Ladner J.T."/>
            <person name="Palmer J.M."/>
            <person name="Ettinger C.L."/>
            <person name="Stajich J.E."/>
            <person name="Farrell T.M."/>
            <person name="Glorioso B.M."/>
            <person name="Lawson B."/>
            <person name="Price S.J."/>
            <person name="Stengle A.G."/>
            <person name="Grear D.A."/>
            <person name="Lorch J.M."/>
        </authorList>
    </citation>
    <scope>NUCLEOTIDE SEQUENCE</scope>
    <source>
        <strain evidence="1">NWHC 24266-5</strain>
    </source>
</reference>
<protein>
    <submittedName>
        <fullName evidence="1">Uncharacterized protein</fullName>
    </submittedName>
</protein>
<evidence type="ECO:0000313" key="1">
    <source>
        <dbReference type="EMBL" id="KAI2384961.1"/>
    </source>
</evidence>
<proteinExistence type="predicted"/>
<comment type="caution">
    <text evidence="1">The sequence shown here is derived from an EMBL/GenBank/DDBJ whole genome shotgun (WGS) entry which is preliminary data.</text>
</comment>
<accession>A0ACB8UTP6</accession>
<organism evidence="1">
    <name type="scientific">Ophidiomyces ophidiicola</name>
    <dbReference type="NCBI Taxonomy" id="1387563"/>
    <lineage>
        <taxon>Eukaryota</taxon>
        <taxon>Fungi</taxon>
        <taxon>Dikarya</taxon>
        <taxon>Ascomycota</taxon>
        <taxon>Pezizomycotina</taxon>
        <taxon>Eurotiomycetes</taxon>
        <taxon>Eurotiomycetidae</taxon>
        <taxon>Onygenales</taxon>
        <taxon>Onygenaceae</taxon>
        <taxon>Ophidiomyces</taxon>
    </lineage>
</organism>
<sequence>MPIRLPNRTSFTPQTTVRSIWESLHLPPSALSSLSLSCDPDHDRFFPSSYKLDHLAQASTALATLAGALLYSTRARLPQPPSVTISARGAALSFVSERLYTLSSQPPPSSWGVISGLYLTRDGGYVRVHDALINHRRAIAEILGVDMTPDGMVSRERVAQVIREGWDAEELERAALQGDAVVVKLRRMGQWEAWPAGDEPVHINRFAVPDAATVGDGGAGMAGHFGNYTDALDPGTQPRPLKGLRVLELSRVIAAPVAGRTLAALGADVLWVTAPDLPALPALDIDLGRGKRTIQLDFRRPDDKQTLLDLVRGADVLIQSYRPGSLAKYGLGPEDLAAVNPGLVYANMSAYDERPQESNESRPWAGYRGFDSLVQTCSGMNVSEAEHFLASSPGRGNESTADTTTPARVLPCQALDHGAGYLLATGVLAAVYQRDFVIGGFGSYAVDVSLAGVAKYLQSLGQYPADSGFAVADAIPKEYPLPSDGGGWSEDHWETRQSGFGELRGVKYPGSIDGGRIAWDVMPKRLGSDYPEWMA</sequence>
<dbReference type="EMBL" id="JALBCA010000065">
    <property type="protein sequence ID" value="KAI2384961.1"/>
    <property type="molecule type" value="Genomic_DNA"/>
</dbReference>